<organism evidence="4">
    <name type="scientific">Flexilinea flocculi</name>
    <dbReference type="NCBI Taxonomy" id="1678840"/>
    <lineage>
        <taxon>Bacteria</taxon>
        <taxon>Bacillati</taxon>
        <taxon>Chloroflexota</taxon>
        <taxon>Anaerolineae</taxon>
        <taxon>Anaerolineales</taxon>
        <taxon>Anaerolineaceae</taxon>
        <taxon>Flexilinea</taxon>
    </lineage>
</organism>
<protein>
    <submittedName>
        <fullName evidence="4">Nitroreductase</fullName>
    </submittedName>
</protein>
<dbReference type="STRING" id="1678840.ATC1_1398"/>
<dbReference type="Gene3D" id="3.40.109.10">
    <property type="entry name" value="NADH Oxidase"/>
    <property type="match status" value="1"/>
</dbReference>
<feature type="domain" description="Nitroreductase" evidence="3">
    <location>
        <begin position="66"/>
        <end position="145"/>
    </location>
</feature>
<dbReference type="InterPro" id="IPR029479">
    <property type="entry name" value="Nitroreductase"/>
</dbReference>
<name>A0A0S7BSJ3_9CHLR</name>
<dbReference type="SUPFAM" id="SSF55469">
    <property type="entry name" value="FMN-dependent nitroreductase-like"/>
    <property type="match status" value="1"/>
</dbReference>
<comment type="similarity">
    <text evidence="1">Belongs to the nitroreductase family.</text>
</comment>
<dbReference type="GO" id="GO:0016491">
    <property type="term" value="F:oxidoreductase activity"/>
    <property type="evidence" value="ECO:0007669"/>
    <property type="project" value="UniProtKB-KW"/>
</dbReference>
<evidence type="ECO:0000256" key="2">
    <source>
        <dbReference type="ARBA" id="ARBA00023002"/>
    </source>
</evidence>
<dbReference type="InterPro" id="IPR000415">
    <property type="entry name" value="Nitroreductase-like"/>
</dbReference>
<gene>
    <name evidence="4" type="ORF">ATC1_1398</name>
</gene>
<proteinExistence type="inferred from homology"/>
<keyword evidence="5" id="KW-1185">Reference proteome</keyword>
<dbReference type="PANTHER" id="PTHR43673">
    <property type="entry name" value="NAD(P)H NITROREDUCTASE YDGI-RELATED"/>
    <property type="match status" value="1"/>
</dbReference>
<dbReference type="Pfam" id="PF00881">
    <property type="entry name" value="Nitroreductase"/>
    <property type="match status" value="2"/>
</dbReference>
<feature type="domain" description="Nitroreductase" evidence="3">
    <location>
        <begin position="7"/>
        <end position="61"/>
    </location>
</feature>
<reference evidence="4" key="1">
    <citation type="journal article" date="2015" name="Genome Announc.">
        <title>Draft Genome Sequence of Anaerolineae Strain TC1, a Novel Isolate from a Methanogenic Wastewater Treatment System.</title>
        <authorList>
            <person name="Matsuura N."/>
            <person name="Tourlousse D.M."/>
            <person name="Sun L."/>
            <person name="Toyonaga M."/>
            <person name="Kuroda K."/>
            <person name="Ohashi A."/>
            <person name="Cruz R."/>
            <person name="Yamaguchi T."/>
            <person name="Sekiguchi Y."/>
        </authorList>
    </citation>
    <scope>NUCLEOTIDE SEQUENCE [LARGE SCALE GENOMIC DNA]</scope>
    <source>
        <strain evidence="4">TC1</strain>
    </source>
</reference>
<keyword evidence="2" id="KW-0560">Oxidoreductase</keyword>
<evidence type="ECO:0000259" key="3">
    <source>
        <dbReference type="Pfam" id="PF00881"/>
    </source>
</evidence>
<dbReference type="RefSeq" id="WP_062279169.1">
    <property type="nucleotide sequence ID" value="NZ_DF968181.1"/>
</dbReference>
<sequence length="170" mass="18641">METLEAIRTRRSVRSYTSEPIDDADLQKIIEAAASAPSGGNSQSWLFISVCEPKQIARMRAICPGIIGIPSGIIVLCLDFRGQKKEVLPIIKYLDIGAAMQNILLAAHDLGLGGCAIGSFHVEGVKEFLKIPEQVEPVLLIVLGKPRSIPSAPRKKLLQEIYFQESFEKI</sequence>
<dbReference type="EMBL" id="DF968181">
    <property type="protein sequence ID" value="GAP40132.1"/>
    <property type="molecule type" value="Genomic_DNA"/>
</dbReference>
<dbReference type="PANTHER" id="PTHR43673:SF10">
    <property type="entry name" value="NADH DEHYDROGENASE_NAD(P)H NITROREDUCTASE XCC3605-RELATED"/>
    <property type="match status" value="1"/>
</dbReference>
<evidence type="ECO:0000313" key="5">
    <source>
        <dbReference type="Proteomes" id="UP000053370"/>
    </source>
</evidence>
<dbReference type="Proteomes" id="UP000053370">
    <property type="component" value="Unassembled WGS sequence"/>
</dbReference>
<accession>A0A0S7BSJ3</accession>
<evidence type="ECO:0000256" key="1">
    <source>
        <dbReference type="ARBA" id="ARBA00007118"/>
    </source>
</evidence>
<evidence type="ECO:0000313" key="4">
    <source>
        <dbReference type="EMBL" id="GAP40132.1"/>
    </source>
</evidence>
<dbReference type="AlphaFoldDB" id="A0A0S7BSJ3"/>